<dbReference type="CDD" id="cd21673">
    <property type="entry name" value="SMP_Mdm34"/>
    <property type="match status" value="1"/>
</dbReference>
<dbReference type="AlphaFoldDB" id="A0A2G8SUN2"/>
<dbReference type="OrthoDB" id="17927at2759"/>
<dbReference type="InterPro" id="IPR031468">
    <property type="entry name" value="SMP_LBD"/>
</dbReference>
<dbReference type="InterPro" id="IPR027536">
    <property type="entry name" value="MDM34"/>
</dbReference>
<evidence type="ECO:0000313" key="13">
    <source>
        <dbReference type="EMBL" id="PIL37470.1"/>
    </source>
</evidence>
<dbReference type="STRING" id="1077348.A0A2G8SUN2"/>
<feature type="compositionally biased region" description="Basic residues" evidence="11">
    <location>
        <begin position="716"/>
        <end position="726"/>
    </location>
</feature>
<keyword evidence="8 10" id="KW-0496">Mitochondrion</keyword>
<evidence type="ECO:0000256" key="7">
    <source>
        <dbReference type="ARBA" id="ARBA00023121"/>
    </source>
</evidence>
<evidence type="ECO:0000256" key="3">
    <source>
        <dbReference type="ARBA" id="ARBA00022452"/>
    </source>
</evidence>
<accession>A0A2G8SUN2</accession>
<dbReference type="Pfam" id="PF26545">
    <property type="entry name" value="Mdm34_N"/>
    <property type="match status" value="1"/>
</dbReference>
<protein>
    <recommendedName>
        <fullName evidence="10">Mitochondrial distribution and morphology protein 34</fullName>
    </recommendedName>
</protein>
<evidence type="ECO:0000256" key="2">
    <source>
        <dbReference type="ARBA" id="ARBA00022448"/>
    </source>
</evidence>
<sequence length="726" mass="79606">MSFTFKWPRFSEQFHTNAIQMLESALNKGNKPPVIADRIEVVELEMGTQPPELEIRDIGELTMDQFRGIFRLTYAGDAHIVLRTKVQANPLNHKQPDIHLMGGSRGMLAAKHGLVVPMLLRLSQFRLNSYVVLVVSRQKGITLVFKTDPLQNVDINSTFDSIAVIQKFIQREIEGQLRQMFREDLPGIIHRLSQQWVKAKVEAPYLAKNPVAAGPAMSRTRSLDAASTLDPSSYRIPRMPAAGLSPTLASLPRRPSSIAFIPRPRSPSARSMSGVGRRPASSLLSSPASRVASQNITHPPVQDGPTSFPEIENYDPTYGMRPEGIPTKSAFGGLRNLFGPNKGLADLAEEGSEIDGWADDVASPDPSTWEDFLSDGGNVGPSVSEAGDVPEYETVPAVGGGTITRPRVYHSQSQIHVQSPDGDVDDEPPTFRRHPASQPTSPSGMRSPSRPTSLYNPYFAGMTPLYEADFDVHPYSQPSYAAESSAEPLRRAQSIPPVPSLDHSPFVHPSSPASLKTQLSRSSDMTHSVPTPPPPEEEQNLNLGVRIGRPRRLSATSSNLDTFSASSYEHHHHPHPEPKIVLRPTLNGSISKLSTLSHSNHTLSPYTRTLEHFTVRSVPPRDGGMAGPPSAVERQPVKARRKRLHRLGKKPAKLPEAASLKGARDGGAFDESEGSVDLPSSPGSPAPHSEFDASEMDVYFRKRDDLIPRYPNLHPSHVRRRVAHPS</sequence>
<evidence type="ECO:0000256" key="11">
    <source>
        <dbReference type="SAM" id="MobiDB-lite"/>
    </source>
</evidence>
<evidence type="ECO:0000256" key="10">
    <source>
        <dbReference type="HAMAP-Rule" id="MF_03105"/>
    </source>
</evidence>
<dbReference type="GO" id="GO:0032865">
    <property type="term" value="C:ERMES complex"/>
    <property type="evidence" value="ECO:0007669"/>
    <property type="project" value="UniProtKB-UniRule"/>
</dbReference>
<feature type="region of interest" description="Disordered" evidence="11">
    <location>
        <begin position="412"/>
        <end position="452"/>
    </location>
</feature>
<comment type="function">
    <text evidence="10">Component of the ERMES/MDM complex, which serves as a molecular tether to connect the endoplasmic reticulum (ER) and mitochondria. Components of this complex are involved in the control of mitochondrial shape and protein biogenesis, and function in nonvesicular lipid trafficking between the ER and mitochondria. MDM34 is required for the interaction of the ER-resident membrane protein MMM1 and the outer mitochondrial membrane-resident beta-barrel protein MDM10.</text>
</comment>
<feature type="region of interest" description="Disordered" evidence="11">
    <location>
        <begin position="618"/>
        <end position="695"/>
    </location>
</feature>
<feature type="compositionally biased region" description="Polar residues" evidence="11">
    <location>
        <begin position="511"/>
        <end position="529"/>
    </location>
</feature>
<comment type="caution">
    <text evidence="13">The sequence shown here is derived from an EMBL/GenBank/DDBJ whole genome shotgun (WGS) entry which is preliminary data.</text>
</comment>
<dbReference type="HAMAP" id="MF_03105">
    <property type="entry name" value="Mdm34"/>
    <property type="match status" value="1"/>
</dbReference>
<keyword evidence="5 10" id="KW-1000">Mitochondrion outer membrane</keyword>
<comment type="similarity">
    <text evidence="10">Belongs to the MDM34 family.</text>
</comment>
<dbReference type="InterPro" id="IPR058825">
    <property type="entry name" value="MDM34_N"/>
</dbReference>
<gene>
    <name evidence="10" type="primary">MDM34</name>
    <name evidence="13" type="ORF">GSI_01164</name>
</gene>
<keyword evidence="3 10" id="KW-1134">Transmembrane beta strand</keyword>
<keyword evidence="14" id="KW-1185">Reference proteome</keyword>
<feature type="compositionally biased region" description="Basic residues" evidence="11">
    <location>
        <begin position="637"/>
        <end position="652"/>
    </location>
</feature>
<feature type="region of interest" description="Disordered" evidence="11">
    <location>
        <begin position="707"/>
        <end position="726"/>
    </location>
</feature>
<comment type="subunit">
    <text evidence="10">Component of the ER-mitochondria encounter structure (ERMES) or MDM complex, composed of MMM1, MDM10, MDM12 and MDM34.</text>
</comment>
<keyword evidence="2" id="KW-0813">Transport</keyword>
<organism evidence="13 14">
    <name type="scientific">Ganoderma sinense ZZ0214-1</name>
    <dbReference type="NCBI Taxonomy" id="1077348"/>
    <lineage>
        <taxon>Eukaryota</taxon>
        <taxon>Fungi</taxon>
        <taxon>Dikarya</taxon>
        <taxon>Basidiomycota</taxon>
        <taxon>Agaricomycotina</taxon>
        <taxon>Agaricomycetes</taxon>
        <taxon>Polyporales</taxon>
        <taxon>Polyporaceae</taxon>
        <taxon>Ganoderma</taxon>
    </lineage>
</organism>
<proteinExistence type="inferred from homology"/>
<feature type="compositionally biased region" description="Polar residues" evidence="11">
    <location>
        <begin position="437"/>
        <end position="452"/>
    </location>
</feature>
<name>A0A2G8SUN2_9APHY</name>
<dbReference type="PROSITE" id="PS51847">
    <property type="entry name" value="SMP"/>
    <property type="match status" value="1"/>
</dbReference>
<feature type="region of interest" description="Disordered" evidence="11">
    <location>
        <begin position="479"/>
        <end position="540"/>
    </location>
</feature>
<comment type="subcellular location">
    <subcellularLocation>
        <location evidence="1">Membrane</location>
    </subcellularLocation>
    <subcellularLocation>
        <location evidence="10">Mitochondrion outer membrane</location>
        <topology evidence="10">Multi-pass membrane protein</topology>
    </subcellularLocation>
    <text evidence="10">The ERMES/MDM complex localizes to a few discrete foci (around 10 per single cell), that represent mitochondria-endoplasmic reticulum junctions. These foci are often found next to mtDNA nucleoids.</text>
</comment>
<evidence type="ECO:0000313" key="14">
    <source>
        <dbReference type="Proteomes" id="UP000230002"/>
    </source>
</evidence>
<evidence type="ECO:0000259" key="12">
    <source>
        <dbReference type="PROSITE" id="PS51847"/>
    </source>
</evidence>
<evidence type="ECO:0000256" key="5">
    <source>
        <dbReference type="ARBA" id="ARBA00022787"/>
    </source>
</evidence>
<dbReference type="GO" id="GO:0015914">
    <property type="term" value="P:phospholipid transport"/>
    <property type="evidence" value="ECO:0007669"/>
    <property type="project" value="TreeGrafter"/>
</dbReference>
<evidence type="ECO:0000256" key="9">
    <source>
        <dbReference type="ARBA" id="ARBA00023136"/>
    </source>
</evidence>
<keyword evidence="9 10" id="KW-0472">Membrane</keyword>
<dbReference type="GO" id="GO:0008289">
    <property type="term" value="F:lipid binding"/>
    <property type="evidence" value="ECO:0007669"/>
    <property type="project" value="UniProtKB-KW"/>
</dbReference>
<dbReference type="PANTHER" id="PTHR28185">
    <property type="entry name" value="MITOCHONDRIAL DISTRIBUTION AND MORPHOLOGY PROTEIN 34"/>
    <property type="match status" value="1"/>
</dbReference>
<evidence type="ECO:0000256" key="6">
    <source>
        <dbReference type="ARBA" id="ARBA00023055"/>
    </source>
</evidence>
<dbReference type="EMBL" id="AYKW01000001">
    <property type="protein sequence ID" value="PIL37470.1"/>
    <property type="molecule type" value="Genomic_DNA"/>
</dbReference>
<comment type="domain">
    <text evidence="10">Lacks alpha-helical transmembrane segments, suggesting that it resides in the membrane via beta-sheet conformations similar to those predicted for other outer membrane proteins and porin.</text>
</comment>
<evidence type="ECO:0000256" key="8">
    <source>
        <dbReference type="ARBA" id="ARBA00023128"/>
    </source>
</evidence>
<keyword evidence="6" id="KW-0445">Lipid transport</keyword>
<dbReference type="GO" id="GO:1990456">
    <property type="term" value="P:mitochondrion-endoplasmic reticulum membrane tethering"/>
    <property type="evidence" value="ECO:0007669"/>
    <property type="project" value="TreeGrafter"/>
</dbReference>
<keyword evidence="4 10" id="KW-0812">Transmembrane</keyword>
<reference evidence="13 14" key="1">
    <citation type="journal article" date="2015" name="Sci. Rep.">
        <title>Chromosome-level genome map provides insights into diverse defense mechanisms in the medicinal fungus Ganoderma sinense.</title>
        <authorList>
            <person name="Zhu Y."/>
            <person name="Xu J."/>
            <person name="Sun C."/>
            <person name="Zhou S."/>
            <person name="Xu H."/>
            <person name="Nelson D.R."/>
            <person name="Qian J."/>
            <person name="Song J."/>
            <person name="Luo H."/>
            <person name="Xiang L."/>
            <person name="Li Y."/>
            <person name="Xu Z."/>
            <person name="Ji A."/>
            <person name="Wang L."/>
            <person name="Lu S."/>
            <person name="Hayward A."/>
            <person name="Sun W."/>
            <person name="Li X."/>
            <person name="Schwartz D.C."/>
            <person name="Wang Y."/>
            <person name="Chen S."/>
        </authorList>
    </citation>
    <scope>NUCLEOTIDE SEQUENCE [LARGE SCALE GENOMIC DNA]</scope>
    <source>
        <strain evidence="13 14">ZZ0214-1</strain>
    </source>
</reference>
<dbReference type="PANTHER" id="PTHR28185:SF1">
    <property type="entry name" value="MITOCHONDRIAL DISTRIBUTION AND MORPHOLOGY PROTEIN 34"/>
    <property type="match status" value="1"/>
</dbReference>
<dbReference type="Proteomes" id="UP000230002">
    <property type="component" value="Unassembled WGS sequence"/>
</dbReference>
<evidence type="ECO:0000256" key="1">
    <source>
        <dbReference type="ARBA" id="ARBA00004370"/>
    </source>
</evidence>
<feature type="compositionally biased region" description="Low complexity" evidence="11">
    <location>
        <begin position="262"/>
        <end position="293"/>
    </location>
</feature>
<evidence type="ECO:0000256" key="4">
    <source>
        <dbReference type="ARBA" id="ARBA00022692"/>
    </source>
</evidence>
<feature type="domain" description="SMP-LTD" evidence="12">
    <location>
        <begin position="1"/>
        <end position="194"/>
    </location>
</feature>
<feature type="region of interest" description="Disordered" evidence="11">
    <location>
        <begin position="257"/>
        <end position="312"/>
    </location>
</feature>
<keyword evidence="7" id="KW-0446">Lipid-binding</keyword>
<dbReference type="GO" id="GO:0007005">
    <property type="term" value="P:mitochondrion organization"/>
    <property type="evidence" value="ECO:0007669"/>
    <property type="project" value="InterPro"/>
</dbReference>